<evidence type="ECO:0000256" key="6">
    <source>
        <dbReference type="SAM" id="MobiDB-lite"/>
    </source>
</evidence>
<evidence type="ECO:0000313" key="9">
    <source>
        <dbReference type="Proteomes" id="UP000198976"/>
    </source>
</evidence>
<evidence type="ECO:0000256" key="4">
    <source>
        <dbReference type="ARBA" id="ARBA00022801"/>
    </source>
</evidence>
<comment type="similarity">
    <text evidence="5">Belongs to the YqgF HJR family.</text>
</comment>
<name>A0ABY0V7X0_9ACTO</name>
<sequence>MSMRTGVRLGLDVGTVRIGVARSDERGIVCLPVETVHVQRDHSEIDDLLDIIDEYDPIEIVVGLPRHLKGTEGQSAHMARSVANRIAARWRGGRICMVDERLTSNQAHSRLRDSKVETHRHREMVDQVAAQIILELALESERISGTPPGQTVSLGDPSLSSGKAERD</sequence>
<evidence type="ECO:0000313" key="8">
    <source>
        <dbReference type="EMBL" id="SDT95896.1"/>
    </source>
</evidence>
<dbReference type="EC" id="3.1.-.-" evidence="5"/>
<dbReference type="Gene3D" id="3.30.420.140">
    <property type="entry name" value="YqgF/RNase H-like domain"/>
    <property type="match status" value="1"/>
</dbReference>
<dbReference type="HAMAP" id="MF_00651">
    <property type="entry name" value="Nuclease_YqgF"/>
    <property type="match status" value="1"/>
</dbReference>
<dbReference type="InterPro" id="IPR005227">
    <property type="entry name" value="YqgF"/>
</dbReference>
<dbReference type="InterPro" id="IPR012337">
    <property type="entry name" value="RNaseH-like_sf"/>
</dbReference>
<keyword evidence="1 5" id="KW-0963">Cytoplasm</keyword>
<feature type="region of interest" description="Disordered" evidence="6">
    <location>
        <begin position="144"/>
        <end position="167"/>
    </location>
</feature>
<dbReference type="Proteomes" id="UP000198976">
    <property type="component" value="Chromosome I"/>
</dbReference>
<dbReference type="PANTHER" id="PTHR33317">
    <property type="entry name" value="POLYNUCLEOTIDYL TRANSFERASE, RIBONUCLEASE H-LIKE SUPERFAMILY PROTEIN"/>
    <property type="match status" value="1"/>
</dbReference>
<dbReference type="InterPro" id="IPR037027">
    <property type="entry name" value="YqgF/RNaseH-like_dom_sf"/>
</dbReference>
<dbReference type="NCBIfam" id="TIGR00250">
    <property type="entry name" value="RNAse_H_YqgF"/>
    <property type="match status" value="1"/>
</dbReference>
<evidence type="ECO:0000256" key="3">
    <source>
        <dbReference type="ARBA" id="ARBA00022722"/>
    </source>
</evidence>
<comment type="function">
    <text evidence="5">Could be a nuclease involved in processing of the 5'-end of pre-16S rRNA.</text>
</comment>
<dbReference type="SMART" id="SM00732">
    <property type="entry name" value="YqgFc"/>
    <property type="match status" value="1"/>
</dbReference>
<dbReference type="EMBL" id="LT629792">
    <property type="protein sequence ID" value="SDT95896.1"/>
    <property type="molecule type" value="Genomic_DNA"/>
</dbReference>
<keyword evidence="9" id="KW-1185">Reference proteome</keyword>
<organism evidence="8 9">
    <name type="scientific">Schaalia radingae</name>
    <dbReference type="NCBI Taxonomy" id="131110"/>
    <lineage>
        <taxon>Bacteria</taxon>
        <taxon>Bacillati</taxon>
        <taxon>Actinomycetota</taxon>
        <taxon>Actinomycetes</taxon>
        <taxon>Actinomycetales</taxon>
        <taxon>Actinomycetaceae</taxon>
        <taxon>Schaalia</taxon>
    </lineage>
</organism>
<comment type="subcellular location">
    <subcellularLocation>
        <location evidence="5">Cytoplasm</location>
    </subcellularLocation>
</comment>
<protein>
    <recommendedName>
        <fullName evidence="5">Putative pre-16S rRNA nuclease</fullName>
        <ecNumber evidence="5">3.1.-.-</ecNumber>
    </recommendedName>
</protein>
<dbReference type="PANTHER" id="PTHR33317:SF4">
    <property type="entry name" value="POLYNUCLEOTIDYL TRANSFERASE, RIBONUCLEASE H-LIKE SUPERFAMILY PROTEIN"/>
    <property type="match status" value="1"/>
</dbReference>
<proteinExistence type="inferred from homology"/>
<keyword evidence="3 5" id="KW-0540">Nuclease</keyword>
<dbReference type="InterPro" id="IPR006641">
    <property type="entry name" value="YqgF/RNaseH-like_dom"/>
</dbReference>
<keyword evidence="2 5" id="KW-0690">Ribosome biogenesis</keyword>
<gene>
    <name evidence="8" type="ORF">SAMN04489714_1229</name>
</gene>
<keyword evidence="4 5" id="KW-0378">Hydrolase</keyword>
<dbReference type="SUPFAM" id="SSF53098">
    <property type="entry name" value="Ribonuclease H-like"/>
    <property type="match status" value="1"/>
</dbReference>
<evidence type="ECO:0000259" key="7">
    <source>
        <dbReference type="SMART" id="SM00732"/>
    </source>
</evidence>
<evidence type="ECO:0000256" key="1">
    <source>
        <dbReference type="ARBA" id="ARBA00022490"/>
    </source>
</evidence>
<evidence type="ECO:0000256" key="5">
    <source>
        <dbReference type="HAMAP-Rule" id="MF_00651"/>
    </source>
</evidence>
<feature type="compositionally biased region" description="Polar residues" evidence="6">
    <location>
        <begin position="147"/>
        <end position="161"/>
    </location>
</feature>
<dbReference type="Pfam" id="PF03652">
    <property type="entry name" value="RuvX"/>
    <property type="match status" value="1"/>
</dbReference>
<evidence type="ECO:0000256" key="2">
    <source>
        <dbReference type="ARBA" id="ARBA00022517"/>
    </source>
</evidence>
<feature type="domain" description="YqgF/RNase H-like" evidence="7">
    <location>
        <begin position="6"/>
        <end position="107"/>
    </location>
</feature>
<accession>A0ABY0V7X0</accession>
<dbReference type="CDD" id="cd16964">
    <property type="entry name" value="YqgF"/>
    <property type="match status" value="1"/>
</dbReference>
<reference evidence="8 9" key="1">
    <citation type="submission" date="2016-10" db="EMBL/GenBank/DDBJ databases">
        <authorList>
            <person name="Varghese N."/>
            <person name="Submissions S."/>
        </authorList>
    </citation>
    <scope>NUCLEOTIDE SEQUENCE [LARGE SCALE GENOMIC DNA]</scope>
    <source>
        <strain evidence="8 9">DSM 9169</strain>
    </source>
</reference>